<proteinExistence type="predicted"/>
<name>A0A9N9ED39_9GLOM</name>
<organism evidence="2 3">
    <name type="scientific">Ambispora gerdemannii</name>
    <dbReference type="NCBI Taxonomy" id="144530"/>
    <lineage>
        <taxon>Eukaryota</taxon>
        <taxon>Fungi</taxon>
        <taxon>Fungi incertae sedis</taxon>
        <taxon>Mucoromycota</taxon>
        <taxon>Glomeromycotina</taxon>
        <taxon>Glomeromycetes</taxon>
        <taxon>Archaeosporales</taxon>
        <taxon>Ambisporaceae</taxon>
        <taxon>Ambispora</taxon>
    </lineage>
</organism>
<keyword evidence="3" id="KW-1185">Reference proteome</keyword>
<evidence type="ECO:0000256" key="1">
    <source>
        <dbReference type="SAM" id="MobiDB-lite"/>
    </source>
</evidence>
<evidence type="ECO:0000313" key="3">
    <source>
        <dbReference type="Proteomes" id="UP000789831"/>
    </source>
</evidence>
<evidence type="ECO:0000313" key="2">
    <source>
        <dbReference type="EMBL" id="CAG8669838.1"/>
    </source>
</evidence>
<feature type="non-terminal residue" evidence="2">
    <location>
        <position position="156"/>
    </location>
</feature>
<feature type="region of interest" description="Disordered" evidence="1">
    <location>
        <begin position="25"/>
        <end position="50"/>
    </location>
</feature>
<comment type="caution">
    <text evidence="2">The sequence shown here is derived from an EMBL/GenBank/DDBJ whole genome shotgun (WGS) entry which is preliminary data.</text>
</comment>
<sequence length="156" mass="18145">TAKKNITDLSETVRFLGYDTREVRDGVTRGSNTGSRGMRTKNNERKGAPSHQCIPVHIQKNRKRIVKPRDVTFSGFEHKIREGGMESQRKFASWGRVKHLARNFHKRLTKNPKDETVELIRLGEWENEVVSENEEEIASSEARDYVNRHHCFTQQN</sequence>
<protein>
    <submittedName>
        <fullName evidence="2">8568_t:CDS:1</fullName>
    </submittedName>
</protein>
<reference evidence="2" key="1">
    <citation type="submission" date="2021-06" db="EMBL/GenBank/DDBJ databases">
        <authorList>
            <person name="Kallberg Y."/>
            <person name="Tangrot J."/>
            <person name="Rosling A."/>
        </authorList>
    </citation>
    <scope>NUCLEOTIDE SEQUENCE</scope>
    <source>
        <strain evidence="2">MT106</strain>
    </source>
</reference>
<accession>A0A9N9ED39</accession>
<dbReference type="Proteomes" id="UP000789831">
    <property type="component" value="Unassembled WGS sequence"/>
</dbReference>
<dbReference type="AlphaFoldDB" id="A0A9N9ED39"/>
<gene>
    <name evidence="2" type="ORF">AGERDE_LOCUS12206</name>
</gene>
<dbReference type="EMBL" id="CAJVPL010007482">
    <property type="protein sequence ID" value="CAG8669838.1"/>
    <property type="molecule type" value="Genomic_DNA"/>
</dbReference>